<dbReference type="SUPFAM" id="SSF51316">
    <property type="entry name" value="Mss4-like"/>
    <property type="match status" value="1"/>
</dbReference>
<dbReference type="AlphaFoldDB" id="A0A0R0D673"/>
<dbReference type="PANTHER" id="PTHR28620">
    <property type="entry name" value="CENTROMERE PROTEIN V"/>
    <property type="match status" value="1"/>
</dbReference>
<dbReference type="Pfam" id="PF04828">
    <property type="entry name" value="GFA"/>
    <property type="match status" value="1"/>
</dbReference>
<accession>A0A0R0D673</accession>
<dbReference type="EMBL" id="LDJK01000005">
    <property type="protein sequence ID" value="KRG77062.1"/>
    <property type="molecule type" value="Genomic_DNA"/>
</dbReference>
<dbReference type="GO" id="GO:0046872">
    <property type="term" value="F:metal ion binding"/>
    <property type="evidence" value="ECO:0007669"/>
    <property type="project" value="UniProtKB-KW"/>
</dbReference>
<dbReference type="PANTHER" id="PTHR28620:SF1">
    <property type="entry name" value="CENP-V_GFA DOMAIN-CONTAINING PROTEIN"/>
    <property type="match status" value="1"/>
</dbReference>
<reference evidence="5 6" key="1">
    <citation type="submission" date="2015-05" db="EMBL/GenBank/DDBJ databases">
        <title>Genome sequencing and analysis of members of genus Stenotrophomonas.</title>
        <authorList>
            <person name="Patil P.P."/>
            <person name="Midha S."/>
            <person name="Patil P.B."/>
        </authorList>
    </citation>
    <scope>NUCLEOTIDE SEQUENCE [LARGE SCALE GENOMIC DNA]</scope>
    <source>
        <strain evidence="5 6">DSM 21508</strain>
    </source>
</reference>
<evidence type="ECO:0000313" key="5">
    <source>
        <dbReference type="EMBL" id="KRG77062.1"/>
    </source>
</evidence>
<dbReference type="Gene3D" id="2.170.150.70">
    <property type="match status" value="1"/>
</dbReference>
<dbReference type="GO" id="GO:0016846">
    <property type="term" value="F:carbon-sulfur lyase activity"/>
    <property type="evidence" value="ECO:0007669"/>
    <property type="project" value="InterPro"/>
</dbReference>
<comment type="caution">
    <text evidence="5">The sequence shown here is derived from an EMBL/GenBank/DDBJ whole genome shotgun (WGS) entry which is preliminary data.</text>
</comment>
<proteinExistence type="inferred from homology"/>
<comment type="similarity">
    <text evidence="1">Belongs to the Gfa family.</text>
</comment>
<feature type="domain" description="CENP-V/GFA" evidence="4">
    <location>
        <begin position="15"/>
        <end position="131"/>
    </location>
</feature>
<dbReference type="PATRIC" id="fig|517011.3.peg.2045"/>
<organism evidence="5 6">
    <name type="scientific">Stenotrophomonas chelatiphaga</name>
    <dbReference type="NCBI Taxonomy" id="517011"/>
    <lineage>
        <taxon>Bacteria</taxon>
        <taxon>Pseudomonadati</taxon>
        <taxon>Pseudomonadota</taxon>
        <taxon>Gammaproteobacteria</taxon>
        <taxon>Lysobacterales</taxon>
        <taxon>Lysobacteraceae</taxon>
        <taxon>Stenotrophomonas</taxon>
    </lineage>
</organism>
<keyword evidence="3" id="KW-0862">Zinc</keyword>
<name>A0A0R0D673_9GAMM</name>
<evidence type="ECO:0000256" key="3">
    <source>
        <dbReference type="ARBA" id="ARBA00022833"/>
    </source>
</evidence>
<keyword evidence="2" id="KW-0479">Metal-binding</keyword>
<evidence type="ECO:0000256" key="2">
    <source>
        <dbReference type="ARBA" id="ARBA00022723"/>
    </source>
</evidence>
<dbReference type="Proteomes" id="UP000051386">
    <property type="component" value="Unassembled WGS sequence"/>
</dbReference>
<evidence type="ECO:0000256" key="1">
    <source>
        <dbReference type="ARBA" id="ARBA00005495"/>
    </source>
</evidence>
<protein>
    <submittedName>
        <fullName evidence="5">Aldehyde-activating protein</fullName>
    </submittedName>
</protein>
<dbReference type="RefSeq" id="WP_057506913.1">
    <property type="nucleotide sequence ID" value="NZ_JANUEG010000013.1"/>
</dbReference>
<keyword evidence="6" id="KW-1185">Reference proteome</keyword>
<dbReference type="InterPro" id="IPR052355">
    <property type="entry name" value="CENP-V-like"/>
</dbReference>
<dbReference type="InterPro" id="IPR006913">
    <property type="entry name" value="CENP-V/GFA"/>
</dbReference>
<dbReference type="PROSITE" id="PS51891">
    <property type="entry name" value="CENP_V_GFA"/>
    <property type="match status" value="1"/>
</dbReference>
<evidence type="ECO:0000313" key="6">
    <source>
        <dbReference type="Proteomes" id="UP000051386"/>
    </source>
</evidence>
<gene>
    <name evidence="5" type="ORF">ABB28_01410</name>
</gene>
<sequence>MGIRSVAGIPVNEHHTATCHCGAVELRLHLPDGIVEPRRCDCSMCRRRGAITASVPEDGLQVVRGAEQLRLYQFNTHVAEHWFCSVCGIYTHHRRRSNPREFGYNVACLQGIDPFALGEVPTNDGVHHPADRTADRP</sequence>
<dbReference type="InterPro" id="IPR011057">
    <property type="entry name" value="Mss4-like_sf"/>
</dbReference>
<evidence type="ECO:0000259" key="4">
    <source>
        <dbReference type="PROSITE" id="PS51891"/>
    </source>
</evidence>